<dbReference type="PROSITE" id="PS50088">
    <property type="entry name" value="ANK_REPEAT"/>
    <property type="match status" value="2"/>
</dbReference>
<evidence type="ECO:0000256" key="1">
    <source>
        <dbReference type="ARBA" id="ARBA00022737"/>
    </source>
</evidence>
<evidence type="ECO:0000313" key="4">
    <source>
        <dbReference type="EMBL" id="QMV45905.1"/>
    </source>
</evidence>
<dbReference type="Pfam" id="PF00023">
    <property type="entry name" value="Ank"/>
    <property type="match status" value="1"/>
</dbReference>
<dbReference type="Pfam" id="PF12796">
    <property type="entry name" value="Ank_2"/>
    <property type="match status" value="1"/>
</dbReference>
<dbReference type="InterPro" id="IPR002110">
    <property type="entry name" value="Ankyrin_rpt"/>
</dbReference>
<dbReference type="GO" id="GO:0085020">
    <property type="term" value="P:protein K6-linked ubiquitination"/>
    <property type="evidence" value="ECO:0007669"/>
    <property type="project" value="TreeGrafter"/>
</dbReference>
<protein>
    <submittedName>
        <fullName evidence="4">Ankyrin repeat domain-containing protein</fullName>
    </submittedName>
</protein>
<proteinExistence type="predicted"/>
<dbReference type="EMBL" id="CP050531">
    <property type="protein sequence ID" value="QMV45905.1"/>
    <property type="molecule type" value="Genomic_DNA"/>
</dbReference>
<organism evidence="4 5">
    <name type="scientific">Wolbachia pipientis</name>
    <dbReference type="NCBI Taxonomy" id="955"/>
    <lineage>
        <taxon>Bacteria</taxon>
        <taxon>Pseudomonadati</taxon>
        <taxon>Pseudomonadota</taxon>
        <taxon>Alphaproteobacteria</taxon>
        <taxon>Rickettsiales</taxon>
        <taxon>Anaplasmataceae</taxon>
        <taxon>Wolbachieae</taxon>
        <taxon>Wolbachia</taxon>
    </lineage>
</organism>
<dbReference type="AlphaFoldDB" id="A0A7G5C9M1"/>
<sequence>MTIRFIDYSGVFNEIVEQIDLNGDNIIQRIKKQFESRQIDYGEWQAANFHVDFLFQSILQGNKEDKHTLLHLAAHIGRIKIIKALIKQGADVNAVSQSHRNTPLHVAIGEIDVINALLDKGAKVDAVNKLGDTPLHIAVKDGNVNLVKALLDKGANSLLKNKDGKTPKDLAIDDSMKKLLEKAEEEPRRQ</sequence>
<evidence type="ECO:0000313" key="5">
    <source>
        <dbReference type="Proteomes" id="UP000515744"/>
    </source>
</evidence>
<evidence type="ECO:0000256" key="2">
    <source>
        <dbReference type="ARBA" id="ARBA00023043"/>
    </source>
</evidence>
<dbReference type="PROSITE" id="PS50297">
    <property type="entry name" value="ANK_REP_REGION"/>
    <property type="match status" value="2"/>
</dbReference>
<dbReference type="RefSeq" id="WP_182159733.1">
    <property type="nucleotide sequence ID" value="NZ_CP050531.1"/>
</dbReference>
<dbReference type="PANTHER" id="PTHR24171">
    <property type="entry name" value="ANKYRIN REPEAT DOMAIN-CONTAINING PROTEIN 39-RELATED"/>
    <property type="match status" value="1"/>
</dbReference>
<dbReference type="Gene3D" id="1.25.40.20">
    <property type="entry name" value="Ankyrin repeat-containing domain"/>
    <property type="match status" value="2"/>
</dbReference>
<dbReference type="PANTHER" id="PTHR24171:SF8">
    <property type="entry name" value="BRCA1-ASSOCIATED RING DOMAIN PROTEIN 1"/>
    <property type="match status" value="1"/>
</dbReference>
<dbReference type="SMART" id="SM00248">
    <property type="entry name" value="ANK"/>
    <property type="match status" value="3"/>
</dbReference>
<reference evidence="4 5" key="2">
    <citation type="journal article" date="2020" name="Mol. Biol. Evol.">
        <title>Life and death of selfish genes: comparative genomics reveals the dynamic evolution of cytoplasmic incompatibility.</title>
        <authorList>
            <person name="Martinez J."/>
            <person name="Klasson L."/>
            <person name="Welch J."/>
            <person name="Jiggins F.M."/>
        </authorList>
    </citation>
    <scope>NUCLEOTIDE SEQUENCE [LARGE SCALE GENOMIC DNA]</scope>
    <source>
        <strain evidence="4">WStv</strain>
    </source>
</reference>
<keyword evidence="2 3" id="KW-0040">ANK repeat</keyword>
<gene>
    <name evidence="4" type="ORF">HC358_02160</name>
</gene>
<reference evidence="5" key="1">
    <citation type="journal article" date="2020" name="Mol. Biol.">
        <title>Life and death of selfish genes: comparative genomics reveals the dynamic evolution of cytoplasmic incompatibility.</title>
        <authorList>
            <person name="Martinez J."/>
            <person name="Klasson L."/>
            <person name="Welch J."/>
            <person name="Jiggins F.M."/>
        </authorList>
    </citation>
    <scope>NUCLEOTIDE SEQUENCE [LARGE SCALE GENOMIC DNA]</scope>
</reference>
<dbReference type="InterPro" id="IPR036770">
    <property type="entry name" value="Ankyrin_rpt-contain_sf"/>
</dbReference>
<evidence type="ECO:0000256" key="3">
    <source>
        <dbReference type="PROSITE-ProRule" id="PRU00023"/>
    </source>
</evidence>
<dbReference type="GO" id="GO:0004842">
    <property type="term" value="F:ubiquitin-protein transferase activity"/>
    <property type="evidence" value="ECO:0007669"/>
    <property type="project" value="TreeGrafter"/>
</dbReference>
<accession>A0A7G5C9M1</accession>
<dbReference type="SUPFAM" id="SSF48403">
    <property type="entry name" value="Ankyrin repeat"/>
    <property type="match status" value="1"/>
</dbReference>
<feature type="repeat" description="ANK" evidence="3">
    <location>
        <begin position="130"/>
        <end position="162"/>
    </location>
</feature>
<dbReference type="Proteomes" id="UP000515744">
    <property type="component" value="Chromosome"/>
</dbReference>
<feature type="repeat" description="ANK" evidence="3">
    <location>
        <begin position="65"/>
        <end position="97"/>
    </location>
</feature>
<keyword evidence="1" id="KW-0677">Repeat</keyword>
<name>A0A7G5C9M1_WOLPI</name>